<evidence type="ECO:0000256" key="4">
    <source>
        <dbReference type="ARBA" id="ARBA00023163"/>
    </source>
</evidence>
<keyword evidence="4" id="KW-0804">Transcription</keyword>
<feature type="DNA-binding region" description="H-T-H motif" evidence="5">
    <location>
        <begin position="42"/>
        <end position="61"/>
    </location>
</feature>
<evidence type="ECO:0000256" key="3">
    <source>
        <dbReference type="ARBA" id="ARBA00023125"/>
    </source>
</evidence>
<evidence type="ECO:0000256" key="5">
    <source>
        <dbReference type="PROSITE-ProRule" id="PRU00335"/>
    </source>
</evidence>
<dbReference type="GO" id="GO:0000976">
    <property type="term" value="F:transcription cis-regulatory region binding"/>
    <property type="evidence" value="ECO:0007669"/>
    <property type="project" value="TreeGrafter"/>
</dbReference>
<keyword evidence="8" id="KW-1185">Reference proteome</keyword>
<gene>
    <name evidence="7" type="ORF">FHU31_002204</name>
</gene>
<dbReference type="GO" id="GO:0003700">
    <property type="term" value="F:DNA-binding transcription factor activity"/>
    <property type="evidence" value="ECO:0007669"/>
    <property type="project" value="TreeGrafter"/>
</dbReference>
<keyword evidence="3 5" id="KW-0238">DNA-binding</keyword>
<dbReference type="AlphaFoldDB" id="A0A7X5ZCP7"/>
<protein>
    <submittedName>
        <fullName evidence="7">AcrR family transcriptional regulator</fullName>
    </submittedName>
</protein>
<keyword evidence="1" id="KW-0678">Repressor</keyword>
<dbReference type="Gene3D" id="1.10.357.10">
    <property type="entry name" value="Tetracycline Repressor, domain 2"/>
    <property type="match status" value="1"/>
</dbReference>
<dbReference type="Pfam" id="PF00440">
    <property type="entry name" value="TetR_N"/>
    <property type="match status" value="1"/>
</dbReference>
<organism evidence="7 8">
    <name type="scientific">Mycolicibacterium fluoranthenivorans</name>
    <dbReference type="NCBI Taxonomy" id="258505"/>
    <lineage>
        <taxon>Bacteria</taxon>
        <taxon>Bacillati</taxon>
        <taxon>Actinomycetota</taxon>
        <taxon>Actinomycetes</taxon>
        <taxon>Mycobacteriales</taxon>
        <taxon>Mycobacteriaceae</taxon>
        <taxon>Mycolicibacterium</taxon>
    </lineage>
</organism>
<dbReference type="EMBL" id="JAANOW010000001">
    <property type="protein sequence ID" value="NIH95248.1"/>
    <property type="molecule type" value="Genomic_DNA"/>
</dbReference>
<accession>A0A7X5ZCP7</accession>
<sequence>MPLTRAGRPRLQTQRRPGMTARDEILDAASELFTTTGYAGTSTRSIAESVGIRQASLYHYFKTKDDILCALLSQTVTPTLSFIPTLLGATPALTAAEHLHALAAFDGDQLLSGSWNLGALYLLPELRDARLEPFWSDRERLRLHYLALSRAVLDRTGVHPAAADLPFRLVESLVNMWSVPHGPERSELPVHVADACLRVLGDATAPELRDRSRQLIERHAQS</sequence>
<dbReference type="InterPro" id="IPR001647">
    <property type="entry name" value="HTH_TetR"/>
</dbReference>
<evidence type="ECO:0000256" key="2">
    <source>
        <dbReference type="ARBA" id="ARBA00023015"/>
    </source>
</evidence>
<dbReference type="InterPro" id="IPR009057">
    <property type="entry name" value="Homeodomain-like_sf"/>
</dbReference>
<evidence type="ECO:0000256" key="1">
    <source>
        <dbReference type="ARBA" id="ARBA00022491"/>
    </source>
</evidence>
<dbReference type="PRINTS" id="PR00455">
    <property type="entry name" value="HTHTETR"/>
</dbReference>
<feature type="domain" description="HTH tetR-type" evidence="6">
    <location>
        <begin position="19"/>
        <end position="79"/>
    </location>
</feature>
<keyword evidence="2" id="KW-0805">Transcription regulation</keyword>
<proteinExistence type="predicted"/>
<dbReference type="InterPro" id="IPR050109">
    <property type="entry name" value="HTH-type_TetR-like_transc_reg"/>
</dbReference>
<reference evidence="7 8" key="1">
    <citation type="submission" date="2020-03" db="EMBL/GenBank/DDBJ databases">
        <title>Sequencing the genomes of 1000 actinobacteria strains.</title>
        <authorList>
            <person name="Klenk H.-P."/>
        </authorList>
    </citation>
    <scope>NUCLEOTIDE SEQUENCE [LARGE SCALE GENOMIC DNA]</scope>
    <source>
        <strain evidence="7 8">DSM 44556</strain>
    </source>
</reference>
<evidence type="ECO:0000259" key="6">
    <source>
        <dbReference type="PROSITE" id="PS50977"/>
    </source>
</evidence>
<dbReference type="Proteomes" id="UP000547444">
    <property type="component" value="Unassembled WGS sequence"/>
</dbReference>
<evidence type="ECO:0000313" key="7">
    <source>
        <dbReference type="EMBL" id="NIH95248.1"/>
    </source>
</evidence>
<dbReference type="PANTHER" id="PTHR30055:SF175">
    <property type="entry name" value="HTH-TYPE TRANSCRIPTIONAL REPRESSOR KSTR2"/>
    <property type="match status" value="1"/>
</dbReference>
<dbReference type="RefSeq" id="WP_167158193.1">
    <property type="nucleotide sequence ID" value="NZ_JAANOW010000001.1"/>
</dbReference>
<evidence type="ECO:0000313" key="8">
    <source>
        <dbReference type="Proteomes" id="UP000547444"/>
    </source>
</evidence>
<dbReference type="PANTHER" id="PTHR30055">
    <property type="entry name" value="HTH-TYPE TRANSCRIPTIONAL REGULATOR RUTR"/>
    <property type="match status" value="1"/>
</dbReference>
<dbReference type="SUPFAM" id="SSF46689">
    <property type="entry name" value="Homeodomain-like"/>
    <property type="match status" value="1"/>
</dbReference>
<dbReference type="PROSITE" id="PS50977">
    <property type="entry name" value="HTH_TETR_2"/>
    <property type="match status" value="1"/>
</dbReference>
<name>A0A7X5ZCP7_9MYCO</name>
<comment type="caution">
    <text evidence="7">The sequence shown here is derived from an EMBL/GenBank/DDBJ whole genome shotgun (WGS) entry which is preliminary data.</text>
</comment>